<organism evidence="2 3">
    <name type="scientific">Anaeramoeba ignava</name>
    <name type="common">Anaerobic marine amoeba</name>
    <dbReference type="NCBI Taxonomy" id="1746090"/>
    <lineage>
        <taxon>Eukaryota</taxon>
        <taxon>Metamonada</taxon>
        <taxon>Anaeramoebidae</taxon>
        <taxon>Anaeramoeba</taxon>
    </lineage>
</organism>
<dbReference type="PANTHER" id="PTHR21780:SF0">
    <property type="entry name" value="TRANSMEMBRANE PROTEIN 209"/>
    <property type="match status" value="1"/>
</dbReference>
<name>A0A9Q0LTZ6_ANAIG</name>
<evidence type="ECO:0000313" key="2">
    <source>
        <dbReference type="EMBL" id="KAJ5077225.1"/>
    </source>
</evidence>
<reference evidence="2" key="1">
    <citation type="submission" date="2022-10" db="EMBL/GenBank/DDBJ databases">
        <title>Novel sulphate-reducing endosymbionts in the free-living metamonad Anaeramoeba.</title>
        <authorList>
            <person name="Jerlstrom-Hultqvist J."/>
            <person name="Cepicka I."/>
            <person name="Gallot-Lavallee L."/>
            <person name="Salas-Leiva D."/>
            <person name="Curtis B.A."/>
            <person name="Zahonova K."/>
            <person name="Pipaliya S."/>
            <person name="Dacks J."/>
            <person name="Roger A.J."/>
        </authorList>
    </citation>
    <scope>NUCLEOTIDE SEQUENCE</scope>
    <source>
        <strain evidence="2">BMAN</strain>
    </source>
</reference>
<dbReference type="PANTHER" id="PTHR21780">
    <property type="entry name" value="TRANSMEMBRANE PROTEIN 209"/>
    <property type="match status" value="1"/>
</dbReference>
<keyword evidence="1" id="KW-0472">Membrane</keyword>
<dbReference type="OrthoDB" id="509821at2759"/>
<dbReference type="Pfam" id="PF09786">
    <property type="entry name" value="CytochromB561_N"/>
    <property type="match status" value="1"/>
</dbReference>
<keyword evidence="1" id="KW-0812">Transmembrane</keyword>
<feature type="transmembrane region" description="Helical" evidence="1">
    <location>
        <begin position="40"/>
        <end position="60"/>
    </location>
</feature>
<dbReference type="AlphaFoldDB" id="A0A9Q0LTZ6"/>
<sequence length="487" mass="57070">MNSQKIRNRKNILTWNKPKVTNALQEWQKYQNLKKGVMRFNLIVVIFAIFIFTLFLFSTIKTDFHLRKYFYSQQFLISVIIFTFIVIIIWIIGCLRLRSFPLNVSKLSTKQIELLGISQSSLNQDEIQEEKDDYNKINEQAGKSLKMDQFSHFFCSSPTRINQKPKSPYFTPYNTKTFQNSNANQNRIQNQLKFTDKQNKVQGDLQNALTAQQNTGLKLEKYKPSPLPVKHEEKKSTGIQSASQVLVENEINERSFENWIQKLREWIGINLVQQITTNMKNLDNEFTKENIEELKSTHDPYMLISNMTNLNQNNPLIQKRIQIEKYLHVRGFNCHEYIIQRIQNLAQNRYISEYKWNSGSNWNGIPFSNDKFPTDSQIIAHVFFTYLDFLVPAFNEKDLFSTNHFVTDENLINNQKLKSGVVLYQSKKNPPHFDVVVKGKIWNSFPGSKNLFASLVLFLFAIKKYNNGHIGQINLSDKSINLLSIFR</sequence>
<comment type="caution">
    <text evidence="2">The sequence shown here is derived from an EMBL/GenBank/DDBJ whole genome shotgun (WGS) entry which is preliminary data.</text>
</comment>
<gene>
    <name evidence="2" type="ORF">M0811_00545</name>
</gene>
<feature type="transmembrane region" description="Helical" evidence="1">
    <location>
        <begin position="75"/>
        <end position="97"/>
    </location>
</feature>
<accession>A0A9Q0LTZ6</accession>
<evidence type="ECO:0008006" key="4">
    <source>
        <dbReference type="Google" id="ProtNLM"/>
    </source>
</evidence>
<evidence type="ECO:0000313" key="3">
    <source>
        <dbReference type="Proteomes" id="UP001149090"/>
    </source>
</evidence>
<keyword evidence="1" id="KW-1133">Transmembrane helix</keyword>
<dbReference type="GO" id="GO:0016020">
    <property type="term" value="C:membrane"/>
    <property type="evidence" value="ECO:0007669"/>
    <property type="project" value="TreeGrafter"/>
</dbReference>
<keyword evidence="3" id="KW-1185">Reference proteome</keyword>
<dbReference type="EMBL" id="JAPDFW010000059">
    <property type="protein sequence ID" value="KAJ5077225.1"/>
    <property type="molecule type" value="Genomic_DNA"/>
</dbReference>
<dbReference type="Proteomes" id="UP001149090">
    <property type="component" value="Unassembled WGS sequence"/>
</dbReference>
<evidence type="ECO:0000256" key="1">
    <source>
        <dbReference type="SAM" id="Phobius"/>
    </source>
</evidence>
<proteinExistence type="predicted"/>
<dbReference type="InterPro" id="IPR019176">
    <property type="entry name" value="Cytochrome_B561-rel"/>
</dbReference>
<protein>
    <recommendedName>
        <fullName evidence="4">Transmembrane protein</fullName>
    </recommendedName>
</protein>